<keyword evidence="13" id="KW-1185">Reference proteome</keyword>
<dbReference type="eggNOG" id="COG3071">
    <property type="taxonomic scope" value="Bacteria"/>
</dbReference>
<evidence type="ECO:0000256" key="8">
    <source>
        <dbReference type="ARBA" id="ARBA00023136"/>
    </source>
</evidence>
<comment type="caution">
    <text evidence="12">The sequence shown here is derived from an EMBL/GenBank/DDBJ whole genome shotgun (WGS) entry which is preliminary data.</text>
</comment>
<dbReference type="GO" id="GO:0005886">
    <property type="term" value="C:plasma membrane"/>
    <property type="evidence" value="ECO:0007669"/>
    <property type="project" value="UniProtKB-SubCell"/>
</dbReference>
<evidence type="ECO:0000313" key="12">
    <source>
        <dbReference type="EMBL" id="KEY91361.1"/>
    </source>
</evidence>
<feature type="transmembrane region" description="Helical" evidence="10">
    <location>
        <begin position="41"/>
        <end position="62"/>
    </location>
</feature>
<feature type="domain" description="HemY N-terminal" evidence="11">
    <location>
        <begin position="26"/>
        <end position="132"/>
    </location>
</feature>
<keyword evidence="7 10" id="KW-1133">Transmembrane helix</keyword>
<dbReference type="EMBL" id="JGVK01000011">
    <property type="protein sequence ID" value="KEY91361.1"/>
    <property type="molecule type" value="Genomic_DNA"/>
</dbReference>
<evidence type="ECO:0000256" key="1">
    <source>
        <dbReference type="ARBA" id="ARBA00002962"/>
    </source>
</evidence>
<dbReference type="SUPFAM" id="SSF48452">
    <property type="entry name" value="TPR-like"/>
    <property type="match status" value="1"/>
</dbReference>
<evidence type="ECO:0000256" key="9">
    <source>
        <dbReference type="ARBA" id="ARBA00023244"/>
    </source>
</evidence>
<evidence type="ECO:0000256" key="10">
    <source>
        <dbReference type="SAM" id="Phobius"/>
    </source>
</evidence>
<evidence type="ECO:0000256" key="3">
    <source>
        <dbReference type="ARBA" id="ARBA00004744"/>
    </source>
</evidence>
<keyword evidence="5" id="KW-0997">Cell inner membrane</keyword>
<keyword evidence="9" id="KW-0627">Porphyrin biosynthesis</keyword>
<evidence type="ECO:0000313" key="13">
    <source>
        <dbReference type="Proteomes" id="UP000053784"/>
    </source>
</evidence>
<dbReference type="Pfam" id="PF07219">
    <property type="entry name" value="HemY_N"/>
    <property type="match status" value="1"/>
</dbReference>
<evidence type="ECO:0000256" key="4">
    <source>
        <dbReference type="ARBA" id="ARBA00022475"/>
    </source>
</evidence>
<comment type="function">
    <text evidence="1">Involved in a late step of protoheme IX synthesis.</text>
</comment>
<evidence type="ECO:0000256" key="5">
    <source>
        <dbReference type="ARBA" id="ARBA00022519"/>
    </source>
</evidence>
<dbReference type="STRING" id="1179155.CF67_19034"/>
<dbReference type="GO" id="GO:0042168">
    <property type="term" value="P:heme metabolic process"/>
    <property type="evidence" value="ECO:0007669"/>
    <property type="project" value="InterPro"/>
</dbReference>
<dbReference type="RefSeq" id="WP_052538046.1">
    <property type="nucleotide sequence ID" value="NZ_JGVK01000011.1"/>
</dbReference>
<evidence type="ECO:0000256" key="6">
    <source>
        <dbReference type="ARBA" id="ARBA00022692"/>
    </source>
</evidence>
<dbReference type="NCBIfam" id="TIGR00540">
    <property type="entry name" value="TPR_hemY_coli"/>
    <property type="match status" value="1"/>
</dbReference>
<proteinExistence type="predicted"/>
<dbReference type="UniPathway" id="UPA00252"/>
<keyword evidence="8 10" id="KW-0472">Membrane</keyword>
<dbReference type="GO" id="GO:0006779">
    <property type="term" value="P:porphyrin-containing compound biosynthetic process"/>
    <property type="evidence" value="ECO:0007669"/>
    <property type="project" value="UniProtKB-KW"/>
</dbReference>
<comment type="subcellular location">
    <subcellularLocation>
        <location evidence="2">Cell inner membrane</location>
        <topology evidence="2">Multi-pass membrane protein</topology>
    </subcellularLocation>
</comment>
<gene>
    <name evidence="12" type="primary">hemY</name>
    <name evidence="12" type="ORF">CF67_19034</name>
</gene>
<evidence type="ECO:0000256" key="2">
    <source>
        <dbReference type="ARBA" id="ARBA00004429"/>
    </source>
</evidence>
<keyword evidence="4" id="KW-1003">Cell membrane</keyword>
<dbReference type="AlphaFoldDB" id="A0A084CNI2"/>
<accession>A0A084CNI2</accession>
<dbReference type="InterPro" id="IPR005254">
    <property type="entry name" value="Heme_biosyn_assoc_TPR_pro"/>
</dbReference>
<dbReference type="OrthoDB" id="7067577at2"/>
<keyword evidence="6 10" id="KW-0812">Transmembrane</keyword>
<reference evidence="12 13" key="1">
    <citation type="submission" date="2014-03" db="EMBL/GenBank/DDBJ databases">
        <title>Selection and divergence in the genomes of co-occurring obligate luminous symbionts with specific hosts.</title>
        <authorList>
            <person name="Hendry T.A."/>
            <person name="de Wet J.R."/>
            <person name="Dunlap P.V."/>
        </authorList>
    </citation>
    <scope>NUCLEOTIDE SEQUENCE [LARGE SCALE GENOMIC DNA]</scope>
    <source>
        <strain evidence="12 13">Ppalp.1</strain>
    </source>
</reference>
<dbReference type="Gene3D" id="1.25.40.10">
    <property type="entry name" value="Tetratricopeptide repeat domain"/>
    <property type="match status" value="1"/>
</dbReference>
<name>A0A084CNI2_9GAMM</name>
<dbReference type="InterPro" id="IPR010817">
    <property type="entry name" value="HemY_N"/>
</dbReference>
<protein>
    <submittedName>
        <fullName evidence="12">Protein hemY</fullName>
    </submittedName>
</protein>
<evidence type="ECO:0000259" key="11">
    <source>
        <dbReference type="Pfam" id="PF07219"/>
    </source>
</evidence>
<dbReference type="InterPro" id="IPR011990">
    <property type="entry name" value="TPR-like_helical_dom_sf"/>
</dbReference>
<comment type="pathway">
    <text evidence="3">Porphyrin-containing compound metabolism; protoheme biosynthesis.</text>
</comment>
<sequence length="359" mass="41219">MFKLFLIFILLGIGLFLGTQYSEQQGYVLISAGNSILEMSVTTLVSLVIGCLCTVFVCLSLIKKVLRISLSIWNLSNISKLEKSYHCTNEGVIKLFEGDWKAAEKNVLRFSDHHDTPLLCYLVAAKAAQEMGNKRKRDQYLDFASQQKNSQLAVELTKAKQKIDESEFSLAFDILINLKKEYPNNCILLNLLKLVYLQLNLWRPLLDLLPALIKVRLINLEEKHKLIQRAQCGLLSDIAQEKGKQGLIDYWNQLPQKSKSDSHLMYCFAKQLIICKADSEAYVVVKKAIEKYPYSSVYYELLPEMSLTDSRPAILFLKHCLKRDGNNSAVHGAIARFYIRDKNWNEARRHLEKWVLSIH</sequence>
<evidence type="ECO:0000256" key="7">
    <source>
        <dbReference type="ARBA" id="ARBA00022989"/>
    </source>
</evidence>
<organism evidence="12 13">
    <name type="scientific">Candidatus Photodesmus blepharonis</name>
    <dbReference type="NCBI Taxonomy" id="1179155"/>
    <lineage>
        <taxon>Bacteria</taxon>
        <taxon>Pseudomonadati</taxon>
        <taxon>Pseudomonadota</taxon>
        <taxon>Gammaproteobacteria</taxon>
        <taxon>Vibrionales</taxon>
        <taxon>Vibrionaceae</taxon>
        <taxon>Candidatus Photodesmus</taxon>
    </lineage>
</organism>
<dbReference type="Proteomes" id="UP000053784">
    <property type="component" value="Unassembled WGS sequence"/>
</dbReference>